<evidence type="ECO:0000313" key="2">
    <source>
        <dbReference type="EMBL" id="KAK2809555.1"/>
    </source>
</evidence>
<dbReference type="InterPro" id="IPR036178">
    <property type="entry name" value="Formintransfe-cycloase-like_sf"/>
</dbReference>
<accession>A0AA88IH22</accession>
<keyword evidence="3" id="KW-1185">Reference proteome</keyword>
<dbReference type="Gene3D" id="1.20.120.680">
    <property type="entry name" value="Formiminotetrahydrofolate cyclodeaminase monomer, up-and-down helical bundle"/>
    <property type="match status" value="1"/>
</dbReference>
<proteinExistence type="predicted"/>
<dbReference type="EMBL" id="JAUPFM010000300">
    <property type="protein sequence ID" value="KAK2809555.1"/>
    <property type="molecule type" value="Genomic_DNA"/>
</dbReference>
<protein>
    <recommendedName>
        <fullName evidence="1">Cyclodeaminase/cyclohydrolase domain-containing protein</fullName>
    </recommendedName>
</protein>
<sequence>MATDELLDTVDADSSALNSYTPSLKATVAYGNVACKSDAQVAAKALETAMFGAYYDVTVNLKDVADDAFRRATQKRVTASLQEAKDRAAVVLNAADKTN</sequence>
<name>A0AA88IH22_CHASR</name>
<evidence type="ECO:0000313" key="3">
    <source>
        <dbReference type="Proteomes" id="UP001187415"/>
    </source>
</evidence>
<evidence type="ECO:0000259" key="1">
    <source>
        <dbReference type="Pfam" id="PF04961"/>
    </source>
</evidence>
<comment type="caution">
    <text evidence="2">The sequence shown here is derived from an EMBL/GenBank/DDBJ whole genome shotgun (WGS) entry which is preliminary data.</text>
</comment>
<dbReference type="Pfam" id="PF04961">
    <property type="entry name" value="FTCD_C"/>
    <property type="match status" value="1"/>
</dbReference>
<organism evidence="2 3">
    <name type="scientific">Channa striata</name>
    <name type="common">Snakehead murrel</name>
    <name type="synonym">Ophicephalus striatus</name>
    <dbReference type="NCBI Taxonomy" id="64152"/>
    <lineage>
        <taxon>Eukaryota</taxon>
        <taxon>Metazoa</taxon>
        <taxon>Chordata</taxon>
        <taxon>Craniata</taxon>
        <taxon>Vertebrata</taxon>
        <taxon>Euteleostomi</taxon>
        <taxon>Actinopterygii</taxon>
        <taxon>Neopterygii</taxon>
        <taxon>Teleostei</taxon>
        <taxon>Neoteleostei</taxon>
        <taxon>Acanthomorphata</taxon>
        <taxon>Anabantaria</taxon>
        <taxon>Anabantiformes</taxon>
        <taxon>Channoidei</taxon>
        <taxon>Channidae</taxon>
        <taxon>Channa</taxon>
    </lineage>
</organism>
<feature type="domain" description="Cyclodeaminase/cyclohydrolase" evidence="1">
    <location>
        <begin position="22"/>
        <end position="77"/>
    </location>
</feature>
<dbReference type="Proteomes" id="UP001187415">
    <property type="component" value="Unassembled WGS sequence"/>
</dbReference>
<gene>
    <name evidence="2" type="ORF">Q5P01_000507</name>
</gene>
<dbReference type="SUPFAM" id="SSF101262">
    <property type="entry name" value="Methenyltetrahydrofolate cyclohydrolase-like"/>
    <property type="match status" value="1"/>
</dbReference>
<dbReference type="AlphaFoldDB" id="A0AA88IH22"/>
<dbReference type="InterPro" id="IPR007044">
    <property type="entry name" value="Cyclodeamin/CycHdrlase"/>
</dbReference>
<dbReference type="GO" id="GO:0003824">
    <property type="term" value="F:catalytic activity"/>
    <property type="evidence" value="ECO:0007669"/>
    <property type="project" value="InterPro"/>
</dbReference>
<reference evidence="2" key="1">
    <citation type="submission" date="2023-07" db="EMBL/GenBank/DDBJ databases">
        <title>Chromosome-level Genome Assembly of Striped Snakehead (Channa striata).</title>
        <authorList>
            <person name="Liu H."/>
        </authorList>
    </citation>
    <scope>NUCLEOTIDE SEQUENCE</scope>
    <source>
        <strain evidence="2">Gz</strain>
        <tissue evidence="2">Muscle</tissue>
    </source>
</reference>